<feature type="domain" description="DUF5977" evidence="2">
    <location>
        <begin position="1038"/>
        <end position="1102"/>
    </location>
</feature>
<evidence type="ECO:0000259" key="2">
    <source>
        <dbReference type="Pfam" id="PF19404"/>
    </source>
</evidence>
<name>A0A1A9I187_9BACT</name>
<sequence length="1287" mass="144071">MRKLFFLNLFLLAFLVNVYPQKDNPKFYPPSPEAYALGKYGDVPVSLYTGIPDISIPLYKLTEKELSVSVTLSYHASGIKIDETSSNVGLGWVMNSGGLITRSVRGKAEYLVNGVLKPDRSNIPECTNCTNNTAVSTFINNNGLAMSVDGGLDPEPDVFYYNFNGRSGKFYFDKNGVAQLNKDEAIAISWRAGSNPQEEIFTIKDELGFKYEFSDHEKTFYGTNEGAKVSAWYLSKITSPAGNSVLFTYEGNSFNETIRSYADGLVEVVNGSAGNINPPLNYTNTNTNVSGIRLKKITGTWEAIDFIYAATARLDLPGVPRLQKISVKNAQTNQEIKYFNLYAGYFEANNVRKYDGAQPESNKHLNYRLRLDSLEERSALDASIGGVYKFYYLGDNDPATDDPYTLPYRLSPSQDFWGYYNFTKNTHLLPGIQGQISQNTLYTSFFPDASEESLGGSAFFTLGGGADRSANAVAAKAGMLSRIVYPTGGRSEFTFELNDQSVFQGGLRIKKIRNFSSDNIPNEINYKYFSSPSSQQLDPMKYSFQYFNVAWDGAYHRPIPGESVLSTFGLPTPASATKFVRISAQPTAILGSLNDVGHSVVEVSRTGNGKTINSFISSSLYSDYATRDLFNEGTAQENSLVGSLYLSEILDPTPSNDYGYVSKYVSYGEFPYPELYQNEWKRGVLLETKTYDQLDSLIQTENFDYYRTLKAVIPGYKVIRVGTPSSNAYLYTKYLLPHAWSQLKSKTTTIYYKNGLNPLITESKYYYDNAEHLQVTRIETMNSRGEKQTSYTSYPMDFASGTDFIDLMKTNHLWAYPVENVTYLTKASSSYISSGLIKEYTPNTTGLVAKEFRLETARNIPLSNFKFSNRAAGVLPTTGSPLTYQKNAQYKLSYLYSRYDSRGNIIEAQKAGDQRQTLLWGYKGQFLVAGIAGKDFTTVSSVIDTSILNKGGSNEAAMLTELGKLRTDSRTKDGVVTSFTYDPVFGLISRQDGAGRTTYYEYDGLGRLSVSKDNEKKVIKKNAYQYADRALAGAGKYFFNEEQKKTFYKKDCLEQGTAGPTDYVVPAGTYFSGISVEDANQIAWDDINTNGQQYANENGYCTYINDAMSREFNKTDCLYGTGTWVRYGVGAGWHMSTISKADANRKAERDLYFNGPVYANMHGQCQGTGPAQIELANVFPSYMEHYPEQIKVEFLKNGLVEQTAYYPQSRESSTTISLTHAGTYQLRFTMPDWPWFQTNFWVYYNFFYGVDLRNVWSNNGKGIILTTGEVTFEQGLNYSIKASNSTF</sequence>
<keyword evidence="4" id="KW-1185">Reference proteome</keyword>
<dbReference type="Proteomes" id="UP000077667">
    <property type="component" value="Chromosome"/>
</dbReference>
<dbReference type="STRING" id="1176587.A8C56_10055"/>
<accession>A0A1A9I187</accession>
<keyword evidence="1" id="KW-0732">Signal</keyword>
<reference evidence="3 4" key="1">
    <citation type="submission" date="2016-05" db="EMBL/GenBank/DDBJ databases">
        <title>Niabella ginsenosidivorans BS26 whole genome sequencing.</title>
        <authorList>
            <person name="Im W.T."/>
            <person name="Siddiqi M.Z."/>
        </authorList>
    </citation>
    <scope>NUCLEOTIDE SEQUENCE [LARGE SCALE GENOMIC DNA]</scope>
    <source>
        <strain evidence="3 4">BS26</strain>
    </source>
</reference>
<proteinExistence type="predicted"/>
<dbReference type="EMBL" id="CP015772">
    <property type="protein sequence ID" value="ANH81283.1"/>
    <property type="molecule type" value="Genomic_DNA"/>
</dbReference>
<dbReference type="OrthoDB" id="680656at2"/>
<evidence type="ECO:0000313" key="4">
    <source>
        <dbReference type="Proteomes" id="UP000077667"/>
    </source>
</evidence>
<dbReference type="KEGG" id="nia:A8C56_10055"/>
<feature type="domain" description="DUF5977" evidence="2">
    <location>
        <begin position="1103"/>
        <end position="1165"/>
    </location>
</feature>
<feature type="signal peptide" evidence="1">
    <location>
        <begin position="1"/>
        <end position="18"/>
    </location>
</feature>
<evidence type="ECO:0000313" key="3">
    <source>
        <dbReference type="EMBL" id="ANH81283.1"/>
    </source>
</evidence>
<dbReference type="InterPro" id="IPR046020">
    <property type="entry name" value="DUF5977"/>
</dbReference>
<dbReference type="RefSeq" id="WP_067755289.1">
    <property type="nucleotide sequence ID" value="NZ_CP015772.1"/>
</dbReference>
<organism evidence="3 4">
    <name type="scientific">Niabella ginsenosidivorans</name>
    <dbReference type="NCBI Taxonomy" id="1176587"/>
    <lineage>
        <taxon>Bacteria</taxon>
        <taxon>Pseudomonadati</taxon>
        <taxon>Bacteroidota</taxon>
        <taxon>Chitinophagia</taxon>
        <taxon>Chitinophagales</taxon>
        <taxon>Chitinophagaceae</taxon>
        <taxon>Niabella</taxon>
    </lineage>
</organism>
<dbReference type="Pfam" id="PF19404">
    <property type="entry name" value="DUF5977"/>
    <property type="match status" value="2"/>
</dbReference>
<gene>
    <name evidence="3" type="ORF">A8C56_10055</name>
</gene>
<evidence type="ECO:0000256" key="1">
    <source>
        <dbReference type="SAM" id="SignalP"/>
    </source>
</evidence>
<protein>
    <recommendedName>
        <fullName evidence="2">DUF5977 domain-containing protein</fullName>
    </recommendedName>
</protein>
<feature type="chain" id="PRO_5008389712" description="DUF5977 domain-containing protein" evidence="1">
    <location>
        <begin position="19"/>
        <end position="1287"/>
    </location>
</feature>